<gene>
    <name evidence="3" type="ORF">C6P46_006544</name>
</gene>
<dbReference type="GO" id="GO:0000470">
    <property type="term" value="P:maturation of LSU-rRNA"/>
    <property type="evidence" value="ECO:0007669"/>
    <property type="project" value="TreeGrafter"/>
</dbReference>
<evidence type="ECO:0000313" key="3">
    <source>
        <dbReference type="EMBL" id="KAG0657360.1"/>
    </source>
</evidence>
<proteinExistence type="inferred from homology"/>
<dbReference type="PANTHER" id="PTHR13245">
    <property type="entry name" value="RRP15-LIKE PROTEIN"/>
    <property type="match status" value="1"/>
</dbReference>
<reference evidence="3 4" key="1">
    <citation type="submission" date="2020-11" db="EMBL/GenBank/DDBJ databases">
        <title>Kefir isolates.</title>
        <authorList>
            <person name="Marcisauskas S."/>
            <person name="Kim Y."/>
            <person name="Blasche S."/>
        </authorList>
    </citation>
    <scope>NUCLEOTIDE SEQUENCE [LARGE SCALE GENOMIC DNA]</scope>
    <source>
        <strain evidence="3 4">KR</strain>
    </source>
</reference>
<sequence length="315" mass="33873">MSAGPKSILKKRPRAAVEPEAEERPLAPGQAISDEPIHPVNGKGKNEEEADAAEADEDDDEDDDESDDQSMADEDEFSVGSDDESGADDDDDDDAIREMLEDGQERPAKKLKHTTLRPSTASAFSSSLQHLISLPSTASNPIPKHAPPSAATLRLERKTRAVIRETKAAHLARGHVRDVIGGWGPRPPLPFSEWESKAARDFEAAKRGGKLSVEEGETSAEREKRLRKLAQRGVVRLFNAIGAAQGVAGKDKDVEEQEKRRKLAVKVTAKDGEGEGAAPTISRRPNILGARGKNDALTSLSKASFLDLIRAGTGA</sequence>
<feature type="region of interest" description="Disordered" evidence="2">
    <location>
        <begin position="1"/>
        <end position="123"/>
    </location>
</feature>
<dbReference type="Pfam" id="PF07890">
    <property type="entry name" value="Rrp15p"/>
    <property type="match status" value="1"/>
</dbReference>
<evidence type="ECO:0000313" key="4">
    <source>
        <dbReference type="Proteomes" id="UP000777482"/>
    </source>
</evidence>
<accession>A0A9P6VWU1</accession>
<keyword evidence="4" id="KW-1185">Reference proteome</keyword>
<evidence type="ECO:0000256" key="2">
    <source>
        <dbReference type="SAM" id="MobiDB-lite"/>
    </source>
</evidence>
<comment type="caution">
    <text evidence="3">The sequence shown here is derived from an EMBL/GenBank/DDBJ whole genome shotgun (WGS) entry which is preliminary data.</text>
</comment>
<dbReference type="Proteomes" id="UP000777482">
    <property type="component" value="Unassembled WGS sequence"/>
</dbReference>
<evidence type="ECO:0008006" key="5">
    <source>
        <dbReference type="Google" id="ProtNLM"/>
    </source>
</evidence>
<dbReference type="AlphaFoldDB" id="A0A9P6VWU1"/>
<protein>
    <recommendedName>
        <fullName evidence="5">Rrp15p-domain-containing protein</fullName>
    </recommendedName>
</protein>
<feature type="compositionally biased region" description="Basic and acidic residues" evidence="2">
    <location>
        <begin position="96"/>
        <end position="108"/>
    </location>
</feature>
<dbReference type="InterPro" id="IPR012459">
    <property type="entry name" value="Rrp15"/>
</dbReference>
<feature type="compositionally biased region" description="Acidic residues" evidence="2">
    <location>
        <begin position="48"/>
        <end position="95"/>
    </location>
</feature>
<feature type="region of interest" description="Disordered" evidence="2">
    <location>
        <begin position="268"/>
        <end position="293"/>
    </location>
</feature>
<name>A0A9P6VWU1_RHOMI</name>
<dbReference type="PANTHER" id="PTHR13245:SF14">
    <property type="entry name" value="RRP15-LIKE PROTEIN"/>
    <property type="match status" value="1"/>
</dbReference>
<dbReference type="GO" id="GO:0000460">
    <property type="term" value="P:maturation of 5.8S rRNA"/>
    <property type="evidence" value="ECO:0007669"/>
    <property type="project" value="TreeGrafter"/>
</dbReference>
<organism evidence="3 4">
    <name type="scientific">Rhodotorula mucilaginosa</name>
    <name type="common">Yeast</name>
    <name type="synonym">Rhodotorula rubra</name>
    <dbReference type="NCBI Taxonomy" id="5537"/>
    <lineage>
        <taxon>Eukaryota</taxon>
        <taxon>Fungi</taxon>
        <taxon>Dikarya</taxon>
        <taxon>Basidiomycota</taxon>
        <taxon>Pucciniomycotina</taxon>
        <taxon>Microbotryomycetes</taxon>
        <taxon>Sporidiobolales</taxon>
        <taxon>Sporidiobolaceae</taxon>
        <taxon>Rhodotorula</taxon>
    </lineage>
</organism>
<feature type="region of interest" description="Disordered" evidence="2">
    <location>
        <begin position="135"/>
        <end position="155"/>
    </location>
</feature>
<evidence type="ECO:0000256" key="1">
    <source>
        <dbReference type="ARBA" id="ARBA00007462"/>
    </source>
</evidence>
<dbReference type="OrthoDB" id="20949at2759"/>
<dbReference type="GO" id="GO:0030687">
    <property type="term" value="C:preribosome, large subunit precursor"/>
    <property type="evidence" value="ECO:0007669"/>
    <property type="project" value="TreeGrafter"/>
</dbReference>
<dbReference type="EMBL" id="PUHQ01000082">
    <property type="protein sequence ID" value="KAG0657360.1"/>
    <property type="molecule type" value="Genomic_DNA"/>
</dbReference>
<comment type="similarity">
    <text evidence="1">Belongs to the RRP15 family.</text>
</comment>